<evidence type="ECO:0000313" key="3">
    <source>
        <dbReference type="WBParaSite" id="HCON_00002640-00001"/>
    </source>
</evidence>
<organism evidence="2 3">
    <name type="scientific">Haemonchus contortus</name>
    <name type="common">Barber pole worm</name>
    <dbReference type="NCBI Taxonomy" id="6289"/>
    <lineage>
        <taxon>Eukaryota</taxon>
        <taxon>Metazoa</taxon>
        <taxon>Ecdysozoa</taxon>
        <taxon>Nematoda</taxon>
        <taxon>Chromadorea</taxon>
        <taxon>Rhabditida</taxon>
        <taxon>Rhabditina</taxon>
        <taxon>Rhabditomorpha</taxon>
        <taxon>Strongyloidea</taxon>
        <taxon>Trichostrongylidae</taxon>
        <taxon>Haemonchus</taxon>
    </lineage>
</organism>
<evidence type="ECO:0000313" key="2">
    <source>
        <dbReference type="Proteomes" id="UP000025227"/>
    </source>
</evidence>
<accession>A0A7I5E530</accession>
<protein>
    <submittedName>
        <fullName evidence="3">Uncharacterized protein</fullName>
    </submittedName>
</protein>
<sequence length="114" mass="12728">MGSFDRPSTKVATSKAKRRSGELHIPTKAPEFKQASCLVSMRSQSSRVPTRAPVVQPGVEESADHLDNLVAVVAIIMRRLQPSTTLHSAQNVLFALKDHQVYEEHQDEQDRRVP</sequence>
<name>A0A7I5E530_HAECO</name>
<evidence type="ECO:0000256" key="1">
    <source>
        <dbReference type="SAM" id="MobiDB-lite"/>
    </source>
</evidence>
<dbReference type="WBParaSite" id="HCON_00002640-00001">
    <property type="protein sequence ID" value="HCON_00002640-00001"/>
    <property type="gene ID" value="HCON_00002640"/>
</dbReference>
<keyword evidence="2" id="KW-1185">Reference proteome</keyword>
<reference evidence="3" key="1">
    <citation type="submission" date="2020-12" db="UniProtKB">
        <authorList>
            <consortium name="WormBaseParasite"/>
        </authorList>
    </citation>
    <scope>IDENTIFICATION</scope>
    <source>
        <strain evidence="3">MHco3</strain>
    </source>
</reference>
<dbReference type="AlphaFoldDB" id="A0A7I5E530"/>
<dbReference type="Proteomes" id="UP000025227">
    <property type="component" value="Unplaced"/>
</dbReference>
<feature type="region of interest" description="Disordered" evidence="1">
    <location>
        <begin position="1"/>
        <end position="28"/>
    </location>
</feature>
<proteinExistence type="predicted"/>